<dbReference type="RefSeq" id="WP_129879689.1">
    <property type="nucleotide sequence ID" value="NZ_CACRSP010000004.1"/>
</dbReference>
<gene>
    <name evidence="2" type="ORF">BDLFYP24_01789</name>
    <name evidence="1" type="ORF">GBB04_00210</name>
</gene>
<proteinExistence type="predicted"/>
<name>A0A6N2T3T8_9BIFI</name>
<dbReference type="Proteomes" id="UP000429211">
    <property type="component" value="Unassembled WGS sequence"/>
</dbReference>
<organism evidence="2">
    <name type="scientific">Bifidobacterium dentium</name>
    <dbReference type="NCBI Taxonomy" id="1689"/>
    <lineage>
        <taxon>Bacteria</taxon>
        <taxon>Bacillati</taxon>
        <taxon>Actinomycetota</taxon>
        <taxon>Actinomycetes</taxon>
        <taxon>Bifidobacteriales</taxon>
        <taxon>Bifidobacteriaceae</taxon>
        <taxon>Bifidobacterium</taxon>
    </lineage>
</organism>
<dbReference type="EMBL" id="WDPD01000001">
    <property type="protein sequence ID" value="KAB7462255.1"/>
    <property type="molecule type" value="Genomic_DNA"/>
</dbReference>
<evidence type="ECO:0000313" key="1">
    <source>
        <dbReference type="EMBL" id="KAB7462255.1"/>
    </source>
</evidence>
<accession>A0A6N2T3T8</accession>
<evidence type="ECO:0000313" key="2">
    <source>
        <dbReference type="EMBL" id="VYS99682.1"/>
    </source>
</evidence>
<sequence>MQKVPAHLGDGEFRTIMVEESGIVNYLKPTATELNNTSNLDLSYYLSATGWHLTHSQDMIDDDRESSAAVGQIPGQEKYSDGSMDLIDNVNTPDATNFNKAVDTLTRGKRCWIVRRRGKAVSAPFAAGDVISIYLATIGIKIPVAHSANSRQMSTINFSVDPISLEESVTVVDAASSTGR</sequence>
<protein>
    <recommendedName>
        <fullName evidence="4">Gp28</fullName>
    </recommendedName>
</protein>
<dbReference type="EMBL" id="CACRSP010000004">
    <property type="protein sequence ID" value="VYS99682.1"/>
    <property type="molecule type" value="Genomic_DNA"/>
</dbReference>
<dbReference type="AlphaFoldDB" id="A0A6N2T3T8"/>
<dbReference type="InterPro" id="IPR058009">
    <property type="entry name" value="TTP_Phage_16"/>
</dbReference>
<evidence type="ECO:0000313" key="3">
    <source>
        <dbReference type="Proteomes" id="UP000429211"/>
    </source>
</evidence>
<dbReference type="Pfam" id="PF25595">
    <property type="entry name" value="Phage_TTP_16"/>
    <property type="match status" value="1"/>
</dbReference>
<reference evidence="2" key="2">
    <citation type="submission" date="2019-11" db="EMBL/GenBank/DDBJ databases">
        <authorList>
            <person name="Feng L."/>
        </authorList>
    </citation>
    <scope>NUCLEOTIDE SEQUENCE</scope>
    <source>
        <strain evidence="2">BdentiumLFYP24</strain>
    </source>
</reference>
<reference evidence="1 3" key="1">
    <citation type="journal article" date="2019" name="Nat. Med.">
        <title>A library of human gut bacterial isolates paired with longitudinal multiomics data enables mechanistic microbiome research.</title>
        <authorList>
            <person name="Poyet M."/>
            <person name="Groussin M."/>
            <person name="Gibbons S.M."/>
            <person name="Avila-Pacheco J."/>
            <person name="Jiang X."/>
            <person name="Kearney S.M."/>
            <person name="Perrotta A.R."/>
            <person name="Berdy B."/>
            <person name="Zhao S."/>
            <person name="Lieberman T.D."/>
            <person name="Swanson P.K."/>
            <person name="Smith M."/>
            <person name="Roesemann S."/>
            <person name="Alexander J.E."/>
            <person name="Rich S.A."/>
            <person name="Livny J."/>
            <person name="Vlamakis H."/>
            <person name="Clish C."/>
            <person name="Bullock K."/>
            <person name="Deik A."/>
            <person name="Scott J."/>
            <person name="Pierce K.A."/>
            <person name="Xavier R.J."/>
            <person name="Alm E.J."/>
        </authorList>
    </citation>
    <scope>NUCLEOTIDE SEQUENCE [LARGE SCALE GENOMIC DNA]</scope>
    <source>
        <strain evidence="1 3">BIOML-A2</strain>
    </source>
</reference>
<evidence type="ECO:0008006" key="4">
    <source>
        <dbReference type="Google" id="ProtNLM"/>
    </source>
</evidence>